<proteinExistence type="predicted"/>
<feature type="region of interest" description="Disordered" evidence="1">
    <location>
        <begin position="230"/>
        <end position="261"/>
    </location>
</feature>
<organism evidence="2 3">
    <name type="scientific">Brachionus calyciflorus</name>
    <dbReference type="NCBI Taxonomy" id="104777"/>
    <lineage>
        <taxon>Eukaryota</taxon>
        <taxon>Metazoa</taxon>
        <taxon>Spiralia</taxon>
        <taxon>Gnathifera</taxon>
        <taxon>Rotifera</taxon>
        <taxon>Eurotatoria</taxon>
        <taxon>Monogononta</taxon>
        <taxon>Pseudotrocha</taxon>
        <taxon>Ploima</taxon>
        <taxon>Brachionidae</taxon>
        <taxon>Brachionus</taxon>
    </lineage>
</organism>
<feature type="region of interest" description="Disordered" evidence="1">
    <location>
        <begin position="1"/>
        <end position="47"/>
    </location>
</feature>
<name>A0A813U6R6_9BILA</name>
<dbReference type="AlphaFoldDB" id="A0A813U6R6"/>
<evidence type="ECO:0000313" key="3">
    <source>
        <dbReference type="Proteomes" id="UP000663879"/>
    </source>
</evidence>
<evidence type="ECO:0000256" key="1">
    <source>
        <dbReference type="SAM" id="MobiDB-lite"/>
    </source>
</evidence>
<dbReference type="OrthoDB" id="10646645at2759"/>
<protein>
    <submittedName>
        <fullName evidence="2">Uncharacterized protein</fullName>
    </submittedName>
</protein>
<dbReference type="EMBL" id="CAJNOC010000987">
    <property type="protein sequence ID" value="CAF0824378.1"/>
    <property type="molecule type" value="Genomic_DNA"/>
</dbReference>
<feature type="compositionally biased region" description="Low complexity" evidence="1">
    <location>
        <begin position="35"/>
        <end position="47"/>
    </location>
</feature>
<comment type="caution">
    <text evidence="2">The sequence shown here is derived from an EMBL/GenBank/DDBJ whole genome shotgun (WGS) entry which is preliminary data.</text>
</comment>
<dbReference type="PROSITE" id="PS51257">
    <property type="entry name" value="PROKAR_LIPOPROTEIN"/>
    <property type="match status" value="1"/>
</dbReference>
<accession>A0A813U6R6</accession>
<keyword evidence="3" id="KW-1185">Reference proteome</keyword>
<gene>
    <name evidence="2" type="ORF">OXX778_LOCUS7641</name>
</gene>
<reference evidence="2" key="1">
    <citation type="submission" date="2021-02" db="EMBL/GenBank/DDBJ databases">
        <authorList>
            <person name="Nowell W R."/>
        </authorList>
    </citation>
    <scope>NUCLEOTIDE SEQUENCE</scope>
    <source>
        <strain evidence="2">Ploen Becks lab</strain>
    </source>
</reference>
<evidence type="ECO:0000313" key="2">
    <source>
        <dbReference type="EMBL" id="CAF0824378.1"/>
    </source>
</evidence>
<dbReference type="Proteomes" id="UP000663879">
    <property type="component" value="Unassembled WGS sequence"/>
</dbReference>
<feature type="compositionally biased region" description="Low complexity" evidence="1">
    <location>
        <begin position="230"/>
        <end position="249"/>
    </location>
</feature>
<feature type="compositionally biased region" description="Low complexity" evidence="1">
    <location>
        <begin position="9"/>
        <end position="27"/>
    </location>
</feature>
<sequence>MRNLAGLYSPTNSISSSTSSSCSSSFTQNKTDKTNNNNNNNNNSNEINMINTGVVKNLRKIFTNQNSSLLSPLTTSTQKSNIFEKNYSPKKPYENLFELKKCQSVWFDKMNENNFKFNKIEKAKSNNCLNELGNSTKRDEELFENVDIKARISQFTRRNSLIKDSKILIKRKSIKFNKTEMNEYKGSLNYLDKIDDANELNISSHQITSFDDSSDVTAFSDDFISLNNSTTNSNKDSNSSNSNLNTSSNDSKDESKNSDSSGFNSMISENFKFEDNYKKIILVFSELKEDNLIIEKMLNEVRIKMEEASIAFQKSYDDFVNMSITSNEDESFNKENLVPPPGDISLNRNSKMYNTSLIKFVRTKI</sequence>